<organism evidence="4 5">
    <name type="scientific">Gordonia terrae</name>
    <dbReference type="NCBI Taxonomy" id="2055"/>
    <lineage>
        <taxon>Bacteria</taxon>
        <taxon>Bacillati</taxon>
        <taxon>Actinomycetota</taxon>
        <taxon>Actinomycetes</taxon>
        <taxon>Mycobacteriales</taxon>
        <taxon>Gordoniaceae</taxon>
        <taxon>Gordonia</taxon>
    </lineage>
</organism>
<evidence type="ECO:0000313" key="5">
    <source>
        <dbReference type="Proteomes" id="UP000247118"/>
    </source>
</evidence>
<dbReference type="GeneID" id="32689077"/>
<dbReference type="Proteomes" id="UP000247118">
    <property type="component" value="Chromosome"/>
</dbReference>
<evidence type="ECO:0000259" key="3">
    <source>
        <dbReference type="Pfam" id="PF02709"/>
    </source>
</evidence>
<dbReference type="InterPro" id="IPR001173">
    <property type="entry name" value="Glyco_trans_2-like"/>
</dbReference>
<evidence type="ECO:0000256" key="1">
    <source>
        <dbReference type="ARBA" id="ARBA00022679"/>
    </source>
</evidence>
<evidence type="ECO:0000259" key="2">
    <source>
        <dbReference type="Pfam" id="PF00535"/>
    </source>
</evidence>
<gene>
    <name evidence="4" type="ORF">DLJ61_14925</name>
</gene>
<proteinExistence type="predicted"/>
<evidence type="ECO:0000313" key="4">
    <source>
        <dbReference type="EMBL" id="AWO86852.1"/>
    </source>
</evidence>
<dbReference type="Pfam" id="PF02709">
    <property type="entry name" value="Glyco_transf_7C"/>
    <property type="match status" value="1"/>
</dbReference>
<dbReference type="Gene3D" id="3.90.550.10">
    <property type="entry name" value="Spore Coat Polysaccharide Biosynthesis Protein SpsA, Chain A"/>
    <property type="match status" value="1"/>
</dbReference>
<sequence>MTVVGLGDGRTVVPDNRWDLIGDAAPTPLVSVVIPYYNQPRQLALALEALTAQTYPADRLEVVVADDGSSSSPDVSAWKSRLTITVVSQEDKGFRAAAARNLGVAASNGTILCFLDADTIPTTGYIRHAVRLPAAAPDALVVGRRKHADLGEVSPDGVHEWLCAQGHLERSHEYEPGWLVDAYDRTADLLAPGWDGYKYMISAVMTCSRELFDDIGGFDPSFVRYGGEDWEFANRAFMMGAVFAHEPEAVAWHDGPDWAERPVSERISEKNAEALALAPLVTDPAARTAGLLYCIPDIVVALSVEGHTAASLMRTVGSVLRGADGRSVDAAIWLVGARADTLLAQLGVHDSRIRTGSPDASTLSRCRLVLEITGPVVFSDHSLALLTAQVAPGECGQVTVHFGASSSVTMASSRARHRVRRWEAHTDLAADELLDRLFGFRTVDHSDVGIAVLGSEPSLSW</sequence>
<accession>A0AAD0KG65</accession>
<name>A0AAD0KG65_9ACTN</name>
<dbReference type="GO" id="GO:0016740">
    <property type="term" value="F:transferase activity"/>
    <property type="evidence" value="ECO:0007669"/>
    <property type="project" value="UniProtKB-KW"/>
</dbReference>
<protein>
    <submittedName>
        <fullName evidence="4">Glycosyl transferase</fullName>
    </submittedName>
</protein>
<dbReference type="SUPFAM" id="SSF53448">
    <property type="entry name" value="Nucleotide-diphospho-sugar transferases"/>
    <property type="match status" value="1"/>
</dbReference>
<dbReference type="KEGG" id="gta:BCM27_14775"/>
<keyword evidence="1 4" id="KW-0808">Transferase</keyword>
<dbReference type="InterPro" id="IPR027791">
    <property type="entry name" value="Galactosyl_T_C"/>
</dbReference>
<dbReference type="AlphaFoldDB" id="A0AAD0KG65"/>
<dbReference type="InterPro" id="IPR029044">
    <property type="entry name" value="Nucleotide-diphossugar_trans"/>
</dbReference>
<dbReference type="EMBL" id="CP029604">
    <property type="protein sequence ID" value="AWO86852.1"/>
    <property type="molecule type" value="Genomic_DNA"/>
</dbReference>
<dbReference type="PANTHER" id="PTHR43685:SF3">
    <property type="entry name" value="SLR2126 PROTEIN"/>
    <property type="match status" value="1"/>
</dbReference>
<dbReference type="PANTHER" id="PTHR43685">
    <property type="entry name" value="GLYCOSYLTRANSFERASE"/>
    <property type="match status" value="1"/>
</dbReference>
<feature type="domain" description="Galactosyltransferase C-terminal" evidence="3">
    <location>
        <begin position="197"/>
        <end position="238"/>
    </location>
</feature>
<dbReference type="RefSeq" id="WP_004019896.1">
    <property type="nucleotide sequence ID" value="NZ_CABEIC010000002.1"/>
</dbReference>
<dbReference type="InterPro" id="IPR050834">
    <property type="entry name" value="Glycosyltransf_2"/>
</dbReference>
<dbReference type="Pfam" id="PF00535">
    <property type="entry name" value="Glycos_transf_2"/>
    <property type="match status" value="1"/>
</dbReference>
<reference evidence="4 5" key="1">
    <citation type="submission" date="2018-05" db="EMBL/GenBank/DDBJ databases">
        <title>Complete genome sequence of Gordonia terrae NRRL B-16283.</title>
        <authorList>
            <person name="Garlena R.A."/>
            <person name="Russell D.A."/>
            <person name="Hatfull G.F."/>
        </authorList>
    </citation>
    <scope>NUCLEOTIDE SEQUENCE [LARGE SCALE GENOMIC DNA]</scope>
    <source>
        <strain evidence="4 5">NRRL B-16283</strain>
    </source>
</reference>
<feature type="domain" description="Glycosyltransferase 2-like" evidence="2">
    <location>
        <begin position="31"/>
        <end position="153"/>
    </location>
</feature>